<evidence type="ECO:0000313" key="1">
    <source>
        <dbReference type="EMBL" id="KAF2264105.1"/>
    </source>
</evidence>
<dbReference type="OrthoDB" id="5423360at2759"/>
<sequence length="65" mass="7567">MPIFESFISTLSIFLNTTTELINTNSSFSAYTNILGSIYAYLGFTYSNIANYNQYYFLRHPFLKQ</sequence>
<reference evidence="2" key="1">
    <citation type="journal article" date="2020" name="Stud. Mycol.">
        <title>101 Dothideomycetes genomes: A test case for predicting lifestyles and emergence of pathogens.</title>
        <authorList>
            <person name="Haridas S."/>
            <person name="Albert R."/>
            <person name="Binder M."/>
            <person name="Bloem J."/>
            <person name="LaButti K."/>
            <person name="Salamov A."/>
            <person name="Andreopoulos B."/>
            <person name="Baker S."/>
            <person name="Barry K."/>
            <person name="Bills G."/>
            <person name="Bluhm B."/>
            <person name="Cannon C."/>
            <person name="Castanera R."/>
            <person name="Culley D."/>
            <person name="Daum C."/>
            <person name="Ezra D."/>
            <person name="Gonzalez J."/>
            <person name="Henrissat B."/>
            <person name="Kuo A."/>
            <person name="Liang C."/>
            <person name="Lipzen A."/>
            <person name="Lutzoni F."/>
            <person name="Magnuson J."/>
            <person name="Mondo S."/>
            <person name="Nolan M."/>
            <person name="Ohm R."/>
            <person name="Pangilinan J."/>
            <person name="Park H.-J."/>
            <person name="Ramirez L."/>
            <person name="Alfaro M."/>
            <person name="Sun H."/>
            <person name="Tritt A."/>
            <person name="Yoshinaga Y."/>
            <person name="Zwiers L.-H."/>
            <person name="Turgeon B."/>
            <person name="Goodwin S."/>
            <person name="Spatafora J."/>
            <person name="Crous P."/>
            <person name="Grigoriev I."/>
        </authorList>
    </citation>
    <scope>NUCLEOTIDE SEQUENCE [LARGE SCALE GENOMIC DNA]</scope>
    <source>
        <strain evidence="2">CBS 304.66</strain>
    </source>
</reference>
<accession>A0A9P4MZT5</accession>
<protein>
    <submittedName>
        <fullName evidence="1">Uncharacterized protein</fullName>
    </submittedName>
</protein>
<dbReference type="Proteomes" id="UP000800093">
    <property type="component" value="Unassembled WGS sequence"/>
</dbReference>
<keyword evidence="2" id="KW-1185">Reference proteome</keyword>
<dbReference type="AlphaFoldDB" id="A0A9P4MZT5"/>
<name>A0A9P4MZT5_9PLEO</name>
<organism evidence="1 2">
    <name type="scientific">Lojkania enalia</name>
    <dbReference type="NCBI Taxonomy" id="147567"/>
    <lineage>
        <taxon>Eukaryota</taxon>
        <taxon>Fungi</taxon>
        <taxon>Dikarya</taxon>
        <taxon>Ascomycota</taxon>
        <taxon>Pezizomycotina</taxon>
        <taxon>Dothideomycetes</taxon>
        <taxon>Pleosporomycetidae</taxon>
        <taxon>Pleosporales</taxon>
        <taxon>Pleosporales incertae sedis</taxon>
        <taxon>Lojkania</taxon>
    </lineage>
</organism>
<gene>
    <name evidence="1" type="ORF">CC78DRAFT_533541</name>
</gene>
<evidence type="ECO:0000313" key="2">
    <source>
        <dbReference type="Proteomes" id="UP000800093"/>
    </source>
</evidence>
<dbReference type="EMBL" id="ML986619">
    <property type="protein sequence ID" value="KAF2264105.1"/>
    <property type="molecule type" value="Genomic_DNA"/>
</dbReference>
<proteinExistence type="predicted"/>
<comment type="caution">
    <text evidence="1">The sequence shown here is derived from an EMBL/GenBank/DDBJ whole genome shotgun (WGS) entry which is preliminary data.</text>
</comment>